<evidence type="ECO:0000256" key="5">
    <source>
        <dbReference type="ARBA" id="ARBA00022737"/>
    </source>
</evidence>
<evidence type="ECO:0000256" key="4">
    <source>
        <dbReference type="ARBA" id="ARBA00022729"/>
    </source>
</evidence>
<dbReference type="EMBL" id="JBFDAA010000009">
    <property type="protein sequence ID" value="KAL1128950.1"/>
    <property type="molecule type" value="Genomic_DNA"/>
</dbReference>
<comment type="subcellular location">
    <subcellularLocation>
        <location evidence="1">Membrane</location>
        <topology evidence="1">Single-pass membrane protein</topology>
    </subcellularLocation>
</comment>
<dbReference type="AlphaFoldDB" id="A0ABD0YCA9"/>
<evidence type="ECO:0000256" key="9">
    <source>
        <dbReference type="ARBA" id="ARBA00023319"/>
    </source>
</evidence>
<keyword evidence="7 11" id="KW-0472">Membrane</keyword>
<dbReference type="Pfam" id="PF00041">
    <property type="entry name" value="fn3"/>
    <property type="match status" value="2"/>
</dbReference>
<dbReference type="GO" id="GO:0030154">
    <property type="term" value="P:cell differentiation"/>
    <property type="evidence" value="ECO:0007669"/>
    <property type="project" value="UniProtKB-ARBA"/>
</dbReference>
<gene>
    <name evidence="14" type="ORF">AAG570_013484</name>
</gene>
<dbReference type="Proteomes" id="UP001558652">
    <property type="component" value="Unassembled WGS sequence"/>
</dbReference>
<dbReference type="InterPro" id="IPR003599">
    <property type="entry name" value="Ig_sub"/>
</dbReference>
<protein>
    <submittedName>
        <fullName evidence="14">Uncharacterized protein</fullName>
    </submittedName>
</protein>
<dbReference type="CDD" id="cd00063">
    <property type="entry name" value="FN3"/>
    <property type="match status" value="3"/>
</dbReference>
<name>A0ABD0YCA9_9HEMI</name>
<sequence>MECKPPKGNPEPSLLWKKNGQILEVESSDRVSIVDGGNLMIRDVQPSDEGKYQCMAQNIVGLKETEPAALTVHVKPFFSKEPGDITAVSDQSVEFECLVEGDPRPKVVWRRHDGQIPPERARLVDEKTLAIDHVMPDDEGVYVCDAANIVGTASAKATLTVYASPILIVKPQDQKVNLNGMASFECVARGNPPPSLFWTREASQVLMFPGNSYGRTEVTSQGLLSIHDVQREDAGYIVCSALSVAGSATARAFLQVTSADDMPPPIIEIGPSNQTLPLQSFAVLACRVAPAQPPARISWLKDRSPIRSDLSARINILSDGTLRIDELQLSDSGLYTCTATSESGETSWSGSLSVEKSPGAQLHRSPDPSSFPRPPSTPRTLNATQSSITIAWDPPPGVSQLIGYTVEYFSPDLHTGWIVAAHRVISHTLTLKELKPDTSYMFLVRAENSHGMSVPSGVSEAIRTLSAGTASHLAPHQLDEARSRLATTTVTIKQAMATSSTAFQITWEIISSDDYIEGLHARYRELSGEPHMFNIITITDIATNSYIVSNLTKFSKYEVFLVPFYKSIQGQPSNSKIVQTLEDVPSESPENVQIEIVNATAAYVRWSPPPEEHHNGILQGYKIQVRGNSSKVLAEMTLSVTTTSILLNNLTSRGAYSVRVNCFTGAGGGPWSPHITLFPGQAGGLRAAGGNDTWLLLLVVVMAILLAAACTTVLYLRRRGANKQLGHLAVPVMTTNNLSMLRGSGGGGLCKDTSLWIDHDWTKQDMMKKADHLHQVSQQQTALSECGDYAEVDTKNMSTFYTSQKEQPTPYATTTLLGSRSGECNGKVDCTSVSELCVF</sequence>
<organism evidence="14 15">
    <name type="scientific">Ranatra chinensis</name>
    <dbReference type="NCBI Taxonomy" id="642074"/>
    <lineage>
        <taxon>Eukaryota</taxon>
        <taxon>Metazoa</taxon>
        <taxon>Ecdysozoa</taxon>
        <taxon>Arthropoda</taxon>
        <taxon>Hexapoda</taxon>
        <taxon>Insecta</taxon>
        <taxon>Pterygota</taxon>
        <taxon>Neoptera</taxon>
        <taxon>Paraneoptera</taxon>
        <taxon>Hemiptera</taxon>
        <taxon>Heteroptera</taxon>
        <taxon>Panheteroptera</taxon>
        <taxon>Nepomorpha</taxon>
        <taxon>Nepidae</taxon>
        <taxon>Ranatrinae</taxon>
        <taxon>Ranatra</taxon>
    </lineage>
</organism>
<dbReference type="InterPro" id="IPR013783">
    <property type="entry name" value="Ig-like_fold"/>
</dbReference>
<dbReference type="InterPro" id="IPR003598">
    <property type="entry name" value="Ig_sub2"/>
</dbReference>
<dbReference type="FunFam" id="2.60.40.10:FF:000028">
    <property type="entry name" value="Neuronal cell adhesion molecule"/>
    <property type="match status" value="1"/>
</dbReference>
<dbReference type="Gene3D" id="2.60.40.10">
    <property type="entry name" value="Immunoglobulins"/>
    <property type="match status" value="7"/>
</dbReference>
<evidence type="ECO:0000256" key="10">
    <source>
        <dbReference type="SAM" id="MobiDB-lite"/>
    </source>
</evidence>
<keyword evidence="9" id="KW-0393">Immunoglobulin domain</keyword>
<dbReference type="SMART" id="SM00060">
    <property type="entry name" value="FN3"/>
    <property type="match status" value="3"/>
</dbReference>
<dbReference type="Pfam" id="PF07679">
    <property type="entry name" value="I-set"/>
    <property type="match status" value="3"/>
</dbReference>
<feature type="domain" description="Ig-like" evidence="12">
    <location>
        <begin position="76"/>
        <end position="160"/>
    </location>
</feature>
<dbReference type="GO" id="GO:0009653">
    <property type="term" value="P:anatomical structure morphogenesis"/>
    <property type="evidence" value="ECO:0007669"/>
    <property type="project" value="UniProtKB-ARBA"/>
</dbReference>
<evidence type="ECO:0000256" key="2">
    <source>
        <dbReference type="ARBA" id="ARBA00006692"/>
    </source>
</evidence>
<dbReference type="GO" id="GO:0007399">
    <property type="term" value="P:nervous system development"/>
    <property type="evidence" value="ECO:0007669"/>
    <property type="project" value="UniProtKB-ARBA"/>
</dbReference>
<evidence type="ECO:0000259" key="12">
    <source>
        <dbReference type="PROSITE" id="PS50835"/>
    </source>
</evidence>
<evidence type="ECO:0000313" key="14">
    <source>
        <dbReference type="EMBL" id="KAL1128950.1"/>
    </source>
</evidence>
<accession>A0ABD0YCA9</accession>
<evidence type="ECO:0000256" key="1">
    <source>
        <dbReference type="ARBA" id="ARBA00004167"/>
    </source>
</evidence>
<dbReference type="PANTHER" id="PTHR44170">
    <property type="entry name" value="PROTEIN SIDEKICK"/>
    <property type="match status" value="1"/>
</dbReference>
<evidence type="ECO:0000256" key="11">
    <source>
        <dbReference type="SAM" id="Phobius"/>
    </source>
</evidence>
<feature type="compositionally biased region" description="Low complexity" evidence="10">
    <location>
        <begin position="341"/>
        <end position="353"/>
    </location>
</feature>
<dbReference type="SMART" id="SM00408">
    <property type="entry name" value="IGc2"/>
    <property type="match status" value="4"/>
</dbReference>
<dbReference type="InterPro" id="IPR003961">
    <property type="entry name" value="FN3_dom"/>
</dbReference>
<dbReference type="InterPro" id="IPR013098">
    <property type="entry name" value="Ig_I-set"/>
</dbReference>
<dbReference type="FunFam" id="2.60.40.10:FF:000080">
    <property type="entry name" value="Myosin light chain kinase, smooth muscle"/>
    <property type="match status" value="1"/>
</dbReference>
<dbReference type="Pfam" id="PF13927">
    <property type="entry name" value="Ig_3"/>
    <property type="match status" value="1"/>
</dbReference>
<dbReference type="SMART" id="SM00409">
    <property type="entry name" value="IG"/>
    <property type="match status" value="4"/>
</dbReference>
<feature type="region of interest" description="Disordered" evidence="10">
    <location>
        <begin position="341"/>
        <end position="382"/>
    </location>
</feature>
<feature type="domain" description="Ig-like" evidence="12">
    <location>
        <begin position="1"/>
        <end position="71"/>
    </location>
</feature>
<dbReference type="FunFam" id="2.60.40.10:FF:000008">
    <property type="entry name" value="roundabout homolog 2 isoform X2"/>
    <property type="match status" value="2"/>
</dbReference>
<dbReference type="PROSITE" id="PS50853">
    <property type="entry name" value="FN3"/>
    <property type="match status" value="3"/>
</dbReference>
<dbReference type="GO" id="GO:0016020">
    <property type="term" value="C:membrane"/>
    <property type="evidence" value="ECO:0007669"/>
    <property type="project" value="UniProtKB-SubCell"/>
</dbReference>
<evidence type="ECO:0000256" key="3">
    <source>
        <dbReference type="ARBA" id="ARBA00022692"/>
    </source>
</evidence>
<keyword evidence="8" id="KW-1015">Disulfide bond</keyword>
<dbReference type="GO" id="GO:0007155">
    <property type="term" value="P:cell adhesion"/>
    <property type="evidence" value="ECO:0007669"/>
    <property type="project" value="UniProtKB-ARBA"/>
</dbReference>
<evidence type="ECO:0000256" key="7">
    <source>
        <dbReference type="ARBA" id="ARBA00023136"/>
    </source>
</evidence>
<dbReference type="PANTHER" id="PTHR44170:SF60">
    <property type="entry name" value="ROUNDABOUT HOMOLOG 1"/>
    <property type="match status" value="1"/>
</dbReference>
<keyword evidence="15" id="KW-1185">Reference proteome</keyword>
<evidence type="ECO:0000256" key="8">
    <source>
        <dbReference type="ARBA" id="ARBA00023157"/>
    </source>
</evidence>
<keyword evidence="5" id="KW-0677">Repeat</keyword>
<dbReference type="InterPro" id="IPR007110">
    <property type="entry name" value="Ig-like_dom"/>
</dbReference>
<keyword evidence="6 11" id="KW-1133">Transmembrane helix</keyword>
<feature type="domain" description="Fibronectin type-III" evidence="13">
    <location>
        <begin position="588"/>
        <end position="682"/>
    </location>
</feature>
<evidence type="ECO:0000259" key="13">
    <source>
        <dbReference type="PROSITE" id="PS50853"/>
    </source>
</evidence>
<feature type="domain" description="Ig-like" evidence="12">
    <location>
        <begin position="264"/>
        <end position="353"/>
    </location>
</feature>
<dbReference type="FunFam" id="2.60.40.10:FF:001167">
    <property type="entry name" value="Roundabout 2, isoform B"/>
    <property type="match status" value="1"/>
</dbReference>
<feature type="transmembrane region" description="Helical" evidence="11">
    <location>
        <begin position="694"/>
        <end position="716"/>
    </location>
</feature>
<dbReference type="PROSITE" id="PS50835">
    <property type="entry name" value="IG_LIKE"/>
    <property type="match status" value="4"/>
</dbReference>
<keyword evidence="4" id="KW-0732">Signal</keyword>
<proteinExistence type="inferred from homology"/>
<feature type="domain" description="Fibronectin type-III" evidence="13">
    <location>
        <begin position="374"/>
        <end position="467"/>
    </location>
</feature>
<dbReference type="InterPro" id="IPR036179">
    <property type="entry name" value="Ig-like_dom_sf"/>
</dbReference>
<dbReference type="SUPFAM" id="SSF48726">
    <property type="entry name" value="Immunoglobulin"/>
    <property type="match status" value="4"/>
</dbReference>
<evidence type="ECO:0000313" key="15">
    <source>
        <dbReference type="Proteomes" id="UP001558652"/>
    </source>
</evidence>
<comment type="similarity">
    <text evidence="2">Belongs to the protein kinase superfamily. CAMK Ser/Thr protein kinase family.</text>
</comment>
<dbReference type="InterPro" id="IPR036116">
    <property type="entry name" value="FN3_sf"/>
</dbReference>
<feature type="domain" description="Ig-like" evidence="12">
    <location>
        <begin position="165"/>
        <end position="257"/>
    </location>
</feature>
<dbReference type="SUPFAM" id="SSF49265">
    <property type="entry name" value="Fibronectin type III"/>
    <property type="match status" value="2"/>
</dbReference>
<reference evidence="14 15" key="1">
    <citation type="submission" date="2024-07" db="EMBL/GenBank/DDBJ databases">
        <title>Chromosome-level genome assembly of the water stick insect Ranatra chinensis (Heteroptera: Nepidae).</title>
        <authorList>
            <person name="Liu X."/>
        </authorList>
    </citation>
    <scope>NUCLEOTIDE SEQUENCE [LARGE SCALE GENOMIC DNA]</scope>
    <source>
        <strain evidence="14">Cailab_2021Rc</strain>
        <tissue evidence="14">Muscle</tissue>
    </source>
</reference>
<feature type="domain" description="Fibronectin type-III" evidence="13">
    <location>
        <begin position="486"/>
        <end position="583"/>
    </location>
</feature>
<keyword evidence="3 11" id="KW-0812">Transmembrane</keyword>
<comment type="caution">
    <text evidence="14">The sequence shown here is derived from an EMBL/GenBank/DDBJ whole genome shotgun (WGS) entry which is preliminary data.</text>
</comment>
<evidence type="ECO:0000256" key="6">
    <source>
        <dbReference type="ARBA" id="ARBA00022989"/>
    </source>
</evidence>